<evidence type="ECO:0000313" key="6">
    <source>
        <dbReference type="Proteomes" id="UP001243717"/>
    </source>
</evidence>
<dbReference type="RefSeq" id="WP_308983431.1">
    <property type="nucleotide sequence ID" value="NZ_JARXIC010000001.1"/>
</dbReference>
<dbReference type="InterPro" id="IPR011013">
    <property type="entry name" value="Gal_mutarotase_sf_dom"/>
</dbReference>
<dbReference type="EMBL" id="JARXIC010000001">
    <property type="protein sequence ID" value="MDQ8192921.1"/>
    <property type="molecule type" value="Genomic_DNA"/>
</dbReference>
<sequence>MCNQKSEVSQPPAQPPSSIQLDEIYRFDDEGGAIDILQPDLPAPWINYLSNGTLHAFVSQAGGGFTWRKSPVTGRLTRYRMQNLPVDSPGFYIYLRHVDGSTWSPTFRPCEVRPDSWSARHEPGLTRFRAEYKGLEAVLTLFVAPNSDTLIWDLELTAHSEDSIEVDVFAYVELSQMMWQREQFHGYYWRHMLNVWWDPKLQTLIYLDHNQFHPKIDEVPLVYFASDKAVDSYSGDRDAFIGSYRTERTPQAIERGHCGNEELSTGEACGALHRKLILSPGKTNRLSFYLGTITGALVDFKTAKKEVEIQLEKLRQPDRIIKELTVLKDWWSEHLSHFKCELPDADAQRQINLWGPVNCVQTARYSRSVNANAPGIRGIGFRDSCQDMLAMVSRKPNWARELFLKLLSKQYQDGHTVHMIPLDETAMPGINTHSDNHLWLPFLAYAILAETGDRVFFEKTVPWLAKDHLHTEGEATVWQHLLAAVKFTQNNRGTHGLPLTLAGDWNDIIGRFSTRGLGESIFAGQQYVLALQYMIEMAEYLNDNTSLTWLQNCRQEQERSIAEHGWDGAWWRRGYDDDGKAIGSHNCTYGKLFLNPQSWSVLSNTGSRSQQEASMQTVYEQLNTPMGVKKLTPGFPTWPEDQDPFTGYGPGCGENGAVFCHAHAWAVIAEASLGNSERAWLYYRELMPHLALKTAGLERYQGEPYAWASNIVGPENARSGWANVTHISGTAAWMDVAATQYLLGVRPELEGLRLAPCVPADWKNFTVQRILRDCKLTINFTLNSPKPIHKYLIRVDGEELSSDVENLIPYNFFPAKSSRTLDVFVK</sequence>
<dbReference type="InterPro" id="IPR012341">
    <property type="entry name" value="6hp_glycosidase-like_sf"/>
</dbReference>
<dbReference type="SUPFAM" id="SSF48208">
    <property type="entry name" value="Six-hairpin glycosidases"/>
    <property type="match status" value="1"/>
</dbReference>
<proteinExistence type="predicted"/>
<feature type="domain" description="Glycosyl hydrolase 94 catalytic" evidence="4">
    <location>
        <begin position="330"/>
        <end position="744"/>
    </location>
</feature>
<dbReference type="Pfam" id="PF06165">
    <property type="entry name" value="GH94_b-supersand"/>
    <property type="match status" value="1"/>
</dbReference>
<evidence type="ECO:0000259" key="3">
    <source>
        <dbReference type="Pfam" id="PF06165"/>
    </source>
</evidence>
<dbReference type="InterPro" id="IPR033432">
    <property type="entry name" value="GH94_catalytic"/>
</dbReference>
<evidence type="ECO:0000256" key="1">
    <source>
        <dbReference type="ARBA" id="ARBA00022676"/>
    </source>
</evidence>
<dbReference type="Gene3D" id="2.60.420.10">
    <property type="entry name" value="Maltose phosphorylase, domain 3"/>
    <property type="match status" value="1"/>
</dbReference>
<evidence type="ECO:0008006" key="7">
    <source>
        <dbReference type="Google" id="ProtNLM"/>
    </source>
</evidence>
<keyword evidence="2" id="KW-0808">Transferase</keyword>
<protein>
    <recommendedName>
        <fullName evidence="7">Carbohydrate binding domain-containing protein</fullName>
    </recommendedName>
</protein>
<keyword evidence="6" id="KW-1185">Reference proteome</keyword>
<keyword evidence="1" id="KW-0328">Glycosyltransferase</keyword>
<dbReference type="Gene3D" id="1.50.10.10">
    <property type="match status" value="1"/>
</dbReference>
<dbReference type="Proteomes" id="UP001243717">
    <property type="component" value="Unassembled WGS sequence"/>
</dbReference>
<gene>
    <name evidence="5" type="ORF">QEH59_00690</name>
</gene>
<evidence type="ECO:0000256" key="2">
    <source>
        <dbReference type="ARBA" id="ARBA00022679"/>
    </source>
</evidence>
<dbReference type="PANTHER" id="PTHR37469:SF2">
    <property type="entry name" value="CELLOBIONIC ACID PHOSPHORYLASE"/>
    <property type="match status" value="1"/>
</dbReference>
<accession>A0ABU1AGM5</accession>
<dbReference type="SUPFAM" id="SSF74650">
    <property type="entry name" value="Galactose mutarotase-like"/>
    <property type="match status" value="1"/>
</dbReference>
<dbReference type="InterPro" id="IPR008928">
    <property type="entry name" value="6-hairpin_glycosidase_sf"/>
</dbReference>
<evidence type="ECO:0000259" key="4">
    <source>
        <dbReference type="Pfam" id="PF17167"/>
    </source>
</evidence>
<feature type="domain" description="Glycosyl hydrolase 94 supersandwich" evidence="3">
    <location>
        <begin position="38"/>
        <end position="312"/>
    </location>
</feature>
<reference evidence="5 6" key="1">
    <citation type="submission" date="2023-04" db="EMBL/GenBank/DDBJ databases">
        <title>A novel bacteria isolated from coastal sediment.</title>
        <authorList>
            <person name="Liu X.-J."/>
            <person name="Du Z.-J."/>
        </authorList>
    </citation>
    <scope>NUCLEOTIDE SEQUENCE [LARGE SCALE GENOMIC DNA]</scope>
    <source>
        <strain evidence="5 6">SDUM461004</strain>
    </source>
</reference>
<dbReference type="SMART" id="SM01068">
    <property type="entry name" value="CBM_X"/>
    <property type="match status" value="1"/>
</dbReference>
<evidence type="ECO:0000313" key="5">
    <source>
        <dbReference type="EMBL" id="MDQ8192921.1"/>
    </source>
</evidence>
<dbReference type="InterPro" id="IPR052047">
    <property type="entry name" value="GH94_Enzymes"/>
</dbReference>
<dbReference type="InterPro" id="IPR037018">
    <property type="entry name" value="GH65_N"/>
</dbReference>
<dbReference type="Pfam" id="PF17167">
    <property type="entry name" value="Glyco_hydro_94"/>
    <property type="match status" value="1"/>
</dbReference>
<comment type="caution">
    <text evidence="5">The sequence shown here is derived from an EMBL/GenBank/DDBJ whole genome shotgun (WGS) entry which is preliminary data.</text>
</comment>
<dbReference type="InterPro" id="IPR010383">
    <property type="entry name" value="Glyco_hydrolase_94_b-supersand"/>
</dbReference>
<dbReference type="PANTHER" id="PTHR37469">
    <property type="entry name" value="CELLOBIONIC ACID PHOSPHORYLASE-RELATED"/>
    <property type="match status" value="1"/>
</dbReference>
<dbReference type="Gene3D" id="2.70.98.40">
    <property type="entry name" value="Glycoside hydrolase, family 65, N-terminal domain"/>
    <property type="match status" value="1"/>
</dbReference>
<organism evidence="5 6">
    <name type="scientific">Thalassobacterium sedimentorum</name>
    <dbReference type="NCBI Taxonomy" id="3041258"/>
    <lineage>
        <taxon>Bacteria</taxon>
        <taxon>Pseudomonadati</taxon>
        <taxon>Verrucomicrobiota</taxon>
        <taxon>Opitutia</taxon>
        <taxon>Puniceicoccales</taxon>
        <taxon>Coraliomargaritaceae</taxon>
        <taxon>Thalassobacterium</taxon>
    </lineage>
</organism>
<name>A0ABU1AGM5_9BACT</name>
<dbReference type="Gene3D" id="1.20.890.20">
    <property type="entry name" value="mpn423 like domain"/>
    <property type="match status" value="1"/>
</dbReference>